<protein>
    <recommendedName>
        <fullName evidence="4">C2H2-type domain-containing protein</fullName>
    </recommendedName>
</protein>
<feature type="compositionally biased region" description="Basic and acidic residues" evidence="1">
    <location>
        <begin position="270"/>
        <end position="283"/>
    </location>
</feature>
<feature type="region of interest" description="Disordered" evidence="1">
    <location>
        <begin position="270"/>
        <end position="290"/>
    </location>
</feature>
<feature type="region of interest" description="Disordered" evidence="1">
    <location>
        <begin position="109"/>
        <end position="144"/>
    </location>
</feature>
<dbReference type="PANTHER" id="PTHR38167:SF1">
    <property type="entry name" value="C2H2-TYPE DOMAIN-CONTAINING PROTEIN"/>
    <property type="match status" value="1"/>
</dbReference>
<dbReference type="EMBL" id="QGMK01000927">
    <property type="protein sequence ID" value="TVY75876.1"/>
    <property type="molecule type" value="Genomic_DNA"/>
</dbReference>
<accession>A0A8T9C950</accession>
<dbReference type="AlphaFoldDB" id="A0A8T9C950"/>
<proteinExistence type="predicted"/>
<feature type="compositionally biased region" description="Polar residues" evidence="1">
    <location>
        <begin position="50"/>
        <end position="64"/>
    </location>
</feature>
<dbReference type="PANTHER" id="PTHR38167">
    <property type="entry name" value="C2H2-TYPE DOMAIN-CONTAINING PROTEIN"/>
    <property type="match status" value="1"/>
</dbReference>
<gene>
    <name evidence="2" type="ORF">LSUE1_G005616</name>
</gene>
<feature type="compositionally biased region" description="Basic and acidic residues" evidence="1">
    <location>
        <begin position="7"/>
        <end position="18"/>
    </location>
</feature>
<dbReference type="OrthoDB" id="5422613at2759"/>
<feature type="compositionally biased region" description="Acidic residues" evidence="1">
    <location>
        <begin position="113"/>
        <end position="139"/>
    </location>
</feature>
<organism evidence="2 3">
    <name type="scientific">Lachnellula suecica</name>
    <dbReference type="NCBI Taxonomy" id="602035"/>
    <lineage>
        <taxon>Eukaryota</taxon>
        <taxon>Fungi</taxon>
        <taxon>Dikarya</taxon>
        <taxon>Ascomycota</taxon>
        <taxon>Pezizomycotina</taxon>
        <taxon>Leotiomycetes</taxon>
        <taxon>Helotiales</taxon>
        <taxon>Lachnaceae</taxon>
        <taxon>Lachnellula</taxon>
    </lineage>
</organism>
<keyword evidence="3" id="KW-1185">Reference proteome</keyword>
<comment type="caution">
    <text evidence="2">The sequence shown here is derived from an EMBL/GenBank/DDBJ whole genome shotgun (WGS) entry which is preliminary data.</text>
</comment>
<sequence>MATIVDLTHDSSSDERPAVKNVIKQSRRTERQPLNSIQNNANPLAGASLSRPSPTMNPTLGPALTNTLSKASAERLRELLLKVCRAHLDAKALVEREFLVPRREVIPYHADTESEDAEESNDGSDDENASDSESLQEEAQELKYKENTENLLRLRGDRIYRTDEMWVSIAKQKRAAQPMPKSKRKADESVDAQSFARYAKCENCKEEFDVTQNMRGDCVWHEGEKELYDDDDLWADHDPDCHGEPSSFEDDPTFADGFQWTCCEKLGSEEGCKQTKHKAEGQPRKKSRHA</sequence>
<evidence type="ECO:0000313" key="2">
    <source>
        <dbReference type="EMBL" id="TVY75876.1"/>
    </source>
</evidence>
<evidence type="ECO:0000256" key="1">
    <source>
        <dbReference type="SAM" id="MobiDB-lite"/>
    </source>
</evidence>
<reference evidence="2 3" key="1">
    <citation type="submission" date="2018-05" db="EMBL/GenBank/DDBJ databases">
        <title>Genome sequencing and assembly of the regulated plant pathogen Lachnellula willkommii and related sister species for the development of diagnostic species identification markers.</title>
        <authorList>
            <person name="Giroux E."/>
            <person name="Bilodeau G."/>
        </authorList>
    </citation>
    <scope>NUCLEOTIDE SEQUENCE [LARGE SCALE GENOMIC DNA]</scope>
    <source>
        <strain evidence="2 3">CBS 268.59</strain>
    </source>
</reference>
<name>A0A8T9C950_9HELO</name>
<feature type="region of interest" description="Disordered" evidence="1">
    <location>
        <begin position="1"/>
        <end position="64"/>
    </location>
</feature>
<evidence type="ECO:0000313" key="3">
    <source>
        <dbReference type="Proteomes" id="UP000469558"/>
    </source>
</evidence>
<evidence type="ECO:0008006" key="4">
    <source>
        <dbReference type="Google" id="ProtNLM"/>
    </source>
</evidence>
<feature type="compositionally biased region" description="Polar residues" evidence="1">
    <location>
        <begin position="32"/>
        <end position="42"/>
    </location>
</feature>
<dbReference type="Proteomes" id="UP000469558">
    <property type="component" value="Unassembled WGS sequence"/>
</dbReference>